<feature type="domain" description="BD-FAE-like" evidence="2">
    <location>
        <begin position="51"/>
        <end position="253"/>
    </location>
</feature>
<evidence type="ECO:0000256" key="1">
    <source>
        <dbReference type="ARBA" id="ARBA00022801"/>
    </source>
</evidence>
<dbReference type="AlphaFoldDB" id="A0A8J7PHF4"/>
<dbReference type="InterPro" id="IPR050300">
    <property type="entry name" value="GDXG_lipolytic_enzyme"/>
</dbReference>
<name>A0A8J7PHF4_9BACT</name>
<evidence type="ECO:0000259" key="2">
    <source>
        <dbReference type="Pfam" id="PF20434"/>
    </source>
</evidence>
<dbReference type="PANTHER" id="PTHR48081:SF13">
    <property type="entry name" value="ALPHA_BETA HYDROLASE"/>
    <property type="match status" value="1"/>
</dbReference>
<organism evidence="3 4">
    <name type="scientific">Candidatus Obscuribacter phosphatis</name>
    <dbReference type="NCBI Taxonomy" id="1906157"/>
    <lineage>
        <taxon>Bacteria</taxon>
        <taxon>Bacillati</taxon>
        <taxon>Candidatus Melainabacteria</taxon>
        <taxon>Candidatus Obscuribacterales</taxon>
        <taxon>Candidatus Obscuribacteraceae</taxon>
        <taxon>Candidatus Obscuribacter</taxon>
    </lineage>
</organism>
<reference evidence="3" key="1">
    <citation type="submission" date="2021-02" db="EMBL/GenBank/DDBJ databases">
        <title>Genome-Resolved Metagenomics of a Microbial Community Performing Photosynthetic Biological Nutrient Removal.</title>
        <authorList>
            <person name="Mcdaniel E.A."/>
        </authorList>
    </citation>
    <scope>NUCLEOTIDE SEQUENCE</scope>
    <source>
        <strain evidence="3">UWPOB_OBS1</strain>
    </source>
</reference>
<dbReference type="Gene3D" id="3.40.50.1820">
    <property type="entry name" value="alpha/beta hydrolase"/>
    <property type="match status" value="1"/>
</dbReference>
<dbReference type="EMBL" id="JAFLCK010000009">
    <property type="protein sequence ID" value="MBN8660288.1"/>
    <property type="molecule type" value="Genomic_DNA"/>
</dbReference>
<dbReference type="GO" id="GO:0016787">
    <property type="term" value="F:hydrolase activity"/>
    <property type="evidence" value="ECO:0007669"/>
    <property type="project" value="UniProtKB-KW"/>
</dbReference>
<sequence>MKTRTILIIFTVCLIAAIPFVTKGHEDTGPASVRIVKDINYEGGTNPAQSLDLYLPTETKPNKLLPLIVFIHGGAWIQGDKQDSPGILMAQHGFALASINYRLSTEAIFPAQIEDCRKAIAYLRKNGSKWGIDTNRIGVWGISAGGHLASLLGTTNSAENKESSVEAVLNWCGLSDLMTVSEQSGSRTKIDWDDKNGPLAKFLGGRETEKPDLAKAASPVNFITSDDPPFLIVHGDIDDVVPFAQSQELYDKLKEKGVPCRLIKVKGGGHIFGNDEEFKHAMQFFQSTIVKGRREFVLED</sequence>
<dbReference type="Pfam" id="PF20434">
    <property type="entry name" value="BD-FAE"/>
    <property type="match status" value="1"/>
</dbReference>
<dbReference type="InterPro" id="IPR049492">
    <property type="entry name" value="BD-FAE-like_dom"/>
</dbReference>
<accession>A0A8J7PHF4</accession>
<evidence type="ECO:0000313" key="4">
    <source>
        <dbReference type="Proteomes" id="UP000664277"/>
    </source>
</evidence>
<comment type="caution">
    <text evidence="3">The sequence shown here is derived from an EMBL/GenBank/DDBJ whole genome shotgun (WGS) entry which is preliminary data.</text>
</comment>
<dbReference type="InterPro" id="IPR029058">
    <property type="entry name" value="AB_hydrolase_fold"/>
</dbReference>
<proteinExistence type="predicted"/>
<dbReference type="SUPFAM" id="SSF53474">
    <property type="entry name" value="alpha/beta-Hydrolases"/>
    <property type="match status" value="1"/>
</dbReference>
<dbReference type="PANTHER" id="PTHR48081">
    <property type="entry name" value="AB HYDROLASE SUPERFAMILY PROTEIN C4A8.06C"/>
    <property type="match status" value="1"/>
</dbReference>
<dbReference type="Proteomes" id="UP000664277">
    <property type="component" value="Unassembled WGS sequence"/>
</dbReference>
<gene>
    <name evidence="3" type="ORF">J0M35_08010</name>
</gene>
<keyword evidence="1 3" id="KW-0378">Hydrolase</keyword>
<protein>
    <submittedName>
        <fullName evidence="3">Alpha/beta hydrolase</fullName>
    </submittedName>
</protein>
<evidence type="ECO:0000313" key="3">
    <source>
        <dbReference type="EMBL" id="MBN8660288.1"/>
    </source>
</evidence>